<keyword evidence="6 8" id="KW-0139">CF(1)</keyword>
<dbReference type="Proteomes" id="UP001589758">
    <property type="component" value="Unassembled WGS sequence"/>
</dbReference>
<dbReference type="InterPro" id="IPR000711">
    <property type="entry name" value="ATPase_OSCP/dsu"/>
</dbReference>
<proteinExistence type="inferred from homology"/>
<dbReference type="PRINTS" id="PR00125">
    <property type="entry name" value="ATPASEDELTA"/>
</dbReference>
<dbReference type="HAMAP" id="MF_01416">
    <property type="entry name" value="ATP_synth_delta_bact"/>
    <property type="match status" value="1"/>
</dbReference>
<comment type="function">
    <text evidence="8">F(1)F(0) ATP synthase produces ATP from ADP in the presence of a proton or sodium gradient. F-type ATPases consist of two structural domains, F(1) containing the extramembraneous catalytic core and F(0) containing the membrane proton channel, linked together by a central stalk and a peripheral stalk. During catalysis, ATP synthesis in the catalytic domain of F(1) is coupled via a rotary mechanism of the central stalk subunits to proton translocation.</text>
</comment>
<evidence type="ECO:0000256" key="2">
    <source>
        <dbReference type="ARBA" id="ARBA00022448"/>
    </source>
</evidence>
<keyword evidence="8" id="KW-1003">Cell membrane</keyword>
<reference evidence="9 10" key="1">
    <citation type="submission" date="2024-09" db="EMBL/GenBank/DDBJ databases">
        <authorList>
            <person name="Sun Q."/>
            <person name="Mori K."/>
        </authorList>
    </citation>
    <scope>NUCLEOTIDE SEQUENCE [LARGE SCALE GENOMIC DNA]</scope>
    <source>
        <strain evidence="9 10">CCM 8545</strain>
    </source>
</reference>
<dbReference type="RefSeq" id="WP_385877779.1">
    <property type="nucleotide sequence ID" value="NZ_JBHLXE010000108.1"/>
</dbReference>
<evidence type="ECO:0000256" key="4">
    <source>
        <dbReference type="ARBA" id="ARBA00023065"/>
    </source>
</evidence>
<accession>A0ABV6CGL1</accession>
<evidence type="ECO:0000256" key="3">
    <source>
        <dbReference type="ARBA" id="ARBA00022781"/>
    </source>
</evidence>
<organism evidence="9 10">
    <name type="scientific">Thorsellia kenyensis</name>
    <dbReference type="NCBI Taxonomy" id="1549888"/>
    <lineage>
        <taxon>Bacteria</taxon>
        <taxon>Pseudomonadati</taxon>
        <taxon>Pseudomonadota</taxon>
        <taxon>Gammaproteobacteria</taxon>
        <taxon>Enterobacterales</taxon>
        <taxon>Thorselliaceae</taxon>
        <taxon>Thorsellia</taxon>
    </lineage>
</organism>
<dbReference type="PANTHER" id="PTHR11910">
    <property type="entry name" value="ATP SYNTHASE DELTA CHAIN"/>
    <property type="match status" value="1"/>
</dbReference>
<keyword evidence="4 8" id="KW-0406">Ion transport</keyword>
<dbReference type="NCBIfam" id="TIGR01145">
    <property type="entry name" value="ATP_synt_delta"/>
    <property type="match status" value="1"/>
</dbReference>
<dbReference type="NCBIfam" id="NF004404">
    <property type="entry name" value="PRK05758.2-5"/>
    <property type="match status" value="1"/>
</dbReference>
<evidence type="ECO:0000256" key="1">
    <source>
        <dbReference type="ARBA" id="ARBA00004370"/>
    </source>
</evidence>
<keyword evidence="5 8" id="KW-0472">Membrane</keyword>
<dbReference type="Gene3D" id="1.10.520.20">
    <property type="entry name" value="N-terminal domain of the delta subunit of the F1F0-ATP synthase"/>
    <property type="match status" value="1"/>
</dbReference>
<comment type="caution">
    <text evidence="9">The sequence shown here is derived from an EMBL/GenBank/DDBJ whole genome shotgun (WGS) entry which is preliminary data.</text>
</comment>
<evidence type="ECO:0000313" key="10">
    <source>
        <dbReference type="Proteomes" id="UP001589758"/>
    </source>
</evidence>
<keyword evidence="3 8" id="KW-0375">Hydrogen ion transport</keyword>
<keyword evidence="10" id="KW-1185">Reference proteome</keyword>
<dbReference type="InterPro" id="IPR026015">
    <property type="entry name" value="ATP_synth_OSCP/delta_N_sf"/>
</dbReference>
<evidence type="ECO:0000256" key="5">
    <source>
        <dbReference type="ARBA" id="ARBA00023136"/>
    </source>
</evidence>
<sequence length="183" mass="20107">MSDLITIARPYAKAAFEFANEKQLAGDNNAIAHFESMLLFASEVAKNDDIAKMLTGSLSSEESANLFIKICGDTLCDSGKNLIKVMAENRRLLALPEVFTEFERLKKESEGLIDIEVISTSELNSSQQESIKNAMEKRLSCKVKLHSKIDASLIGGLVIRAGDLVIDSSIRGRLNRLTDVLQS</sequence>
<keyword evidence="2 8" id="KW-0813">Transport</keyword>
<dbReference type="NCBIfam" id="NF004402">
    <property type="entry name" value="PRK05758.2-2"/>
    <property type="match status" value="1"/>
</dbReference>
<gene>
    <name evidence="8 9" type="primary">atpH</name>
    <name evidence="9" type="ORF">ACFFIT_11295</name>
</gene>
<dbReference type="EMBL" id="JBHLXE010000108">
    <property type="protein sequence ID" value="MFC0180656.1"/>
    <property type="molecule type" value="Genomic_DNA"/>
</dbReference>
<name>A0ABV6CGL1_9GAMM</name>
<evidence type="ECO:0000256" key="8">
    <source>
        <dbReference type="HAMAP-Rule" id="MF_01416"/>
    </source>
</evidence>
<keyword evidence="7 8" id="KW-0066">ATP synthesis</keyword>
<evidence type="ECO:0000256" key="6">
    <source>
        <dbReference type="ARBA" id="ARBA00023196"/>
    </source>
</evidence>
<protein>
    <recommendedName>
        <fullName evidence="8">ATP synthase subunit delta</fullName>
    </recommendedName>
    <alternativeName>
        <fullName evidence="8">ATP synthase F(1) sector subunit delta</fullName>
    </alternativeName>
    <alternativeName>
        <fullName evidence="8">F-type ATPase subunit delta</fullName>
        <shortName evidence="8">F-ATPase subunit delta</shortName>
    </alternativeName>
</protein>
<evidence type="ECO:0000256" key="7">
    <source>
        <dbReference type="ARBA" id="ARBA00023310"/>
    </source>
</evidence>
<dbReference type="InterPro" id="IPR020781">
    <property type="entry name" value="ATPase_OSCP/d_CS"/>
</dbReference>
<evidence type="ECO:0000313" key="9">
    <source>
        <dbReference type="EMBL" id="MFC0180656.1"/>
    </source>
</evidence>
<dbReference type="SUPFAM" id="SSF47928">
    <property type="entry name" value="N-terminal domain of the delta subunit of the F1F0-ATP synthase"/>
    <property type="match status" value="1"/>
</dbReference>
<comment type="similarity">
    <text evidence="8">Belongs to the ATPase delta chain family.</text>
</comment>
<dbReference type="PROSITE" id="PS00389">
    <property type="entry name" value="ATPASE_DELTA"/>
    <property type="match status" value="1"/>
</dbReference>
<comment type="subcellular location">
    <subcellularLocation>
        <location evidence="8">Cell membrane</location>
        <topology evidence="8">Peripheral membrane protein</topology>
    </subcellularLocation>
    <subcellularLocation>
        <location evidence="1">Membrane</location>
    </subcellularLocation>
</comment>
<dbReference type="Pfam" id="PF00213">
    <property type="entry name" value="OSCP"/>
    <property type="match status" value="1"/>
</dbReference>
<comment type="function">
    <text evidence="8">This protein is part of the stalk that links CF(0) to CF(1). It either transmits conformational changes from CF(0) to CF(1) or is implicated in proton conduction.</text>
</comment>